<organism evidence="3 4">
    <name type="scientific">Paraburkholderia guartelaensis</name>
    <dbReference type="NCBI Taxonomy" id="2546446"/>
    <lineage>
        <taxon>Bacteria</taxon>
        <taxon>Pseudomonadati</taxon>
        <taxon>Pseudomonadota</taxon>
        <taxon>Betaproteobacteria</taxon>
        <taxon>Burkholderiales</taxon>
        <taxon>Burkholderiaceae</taxon>
        <taxon>Paraburkholderia</taxon>
    </lineage>
</organism>
<name>A0A4R5LAI6_9BURK</name>
<reference evidence="3 4" key="1">
    <citation type="submission" date="2019-03" db="EMBL/GenBank/DDBJ databases">
        <title>Paraburkholderia sp. isolated from native Mimosa gymnas in Guartela State Park, Brazil.</title>
        <authorList>
            <person name="Paulitsch F."/>
            <person name="Hungria M."/>
            <person name="Delamuta J.R.M."/>
            <person name="Ribeiro R.A."/>
            <person name="Dall'Agnol R."/>
            <person name="Silva J.S.B."/>
        </authorList>
    </citation>
    <scope>NUCLEOTIDE SEQUENCE [LARGE SCALE GENOMIC DNA]</scope>
    <source>
        <strain evidence="3 4">CNPSo 3008</strain>
    </source>
</reference>
<gene>
    <name evidence="3" type="ORF">E1N52_21620</name>
</gene>
<feature type="region of interest" description="Disordered" evidence="1">
    <location>
        <begin position="46"/>
        <end position="74"/>
    </location>
</feature>
<dbReference type="AlphaFoldDB" id="A0A4R5LAI6"/>
<dbReference type="RefSeq" id="WP_133184763.1">
    <property type="nucleotide sequence ID" value="NZ_SMOD01000016.1"/>
</dbReference>
<proteinExistence type="predicted"/>
<comment type="caution">
    <text evidence="3">The sequence shown here is derived from an EMBL/GenBank/DDBJ whole genome shotgun (WGS) entry which is preliminary data.</text>
</comment>
<dbReference type="EMBL" id="SMOD01000016">
    <property type="protein sequence ID" value="TDG06160.1"/>
    <property type="molecule type" value="Genomic_DNA"/>
</dbReference>
<evidence type="ECO:0000256" key="1">
    <source>
        <dbReference type="SAM" id="MobiDB-lite"/>
    </source>
</evidence>
<feature type="compositionally biased region" description="Low complexity" evidence="1">
    <location>
        <begin position="46"/>
        <end position="64"/>
    </location>
</feature>
<dbReference type="Proteomes" id="UP000295606">
    <property type="component" value="Unassembled WGS sequence"/>
</dbReference>
<sequence>MTRPLAPMFAAALFALASASPAVLAQTGSHATAVNAARPIQLQKVAKPAPKAQQTAKATKPAPQSLRWLMSESP</sequence>
<evidence type="ECO:0000313" key="4">
    <source>
        <dbReference type="Proteomes" id="UP000295606"/>
    </source>
</evidence>
<feature type="chain" id="PRO_5020799620" evidence="2">
    <location>
        <begin position="26"/>
        <end position="74"/>
    </location>
</feature>
<keyword evidence="2" id="KW-0732">Signal</keyword>
<evidence type="ECO:0000313" key="3">
    <source>
        <dbReference type="EMBL" id="TDG06160.1"/>
    </source>
</evidence>
<accession>A0A4R5LAI6</accession>
<protein>
    <submittedName>
        <fullName evidence="3">Uncharacterized protein</fullName>
    </submittedName>
</protein>
<feature type="signal peptide" evidence="2">
    <location>
        <begin position="1"/>
        <end position="25"/>
    </location>
</feature>
<evidence type="ECO:0000256" key="2">
    <source>
        <dbReference type="SAM" id="SignalP"/>
    </source>
</evidence>